<evidence type="ECO:0000259" key="2">
    <source>
        <dbReference type="PROSITE" id="PS51819"/>
    </source>
</evidence>
<evidence type="ECO:0000256" key="1">
    <source>
        <dbReference type="ARBA" id="ARBA00022723"/>
    </source>
</evidence>
<dbReference type="Gene3D" id="3.10.180.10">
    <property type="entry name" value="2,3-Dihydroxybiphenyl 1,2-Dioxygenase, domain 1"/>
    <property type="match status" value="1"/>
</dbReference>
<evidence type="ECO:0000313" key="3">
    <source>
        <dbReference type="EMBL" id="MDQ9072554.1"/>
    </source>
</evidence>
<dbReference type="InterPro" id="IPR004360">
    <property type="entry name" value="Glyas_Fos-R_dOase_dom"/>
</dbReference>
<keyword evidence="1" id="KW-0479">Metal-binding</keyword>
<reference evidence="3" key="1">
    <citation type="submission" date="2023-08" db="EMBL/GenBank/DDBJ databases">
        <title>Emergence of clinically-relevant ST2 carbapenem-resistant Acinetobacter baumannii strains in hospital sewages in Zhejiang, East of China.</title>
        <authorList>
            <person name="Kaichao C."/>
            <person name="Zhang R."/>
        </authorList>
    </citation>
    <scope>NUCLEOTIDE SEQUENCE</scope>
    <source>
        <strain evidence="3">M-SY-60</strain>
    </source>
</reference>
<dbReference type="AlphaFoldDB" id="A0AAW8JJ60"/>
<name>A0AAW8JJ60_9GAMM</name>
<accession>A0AAW8JJ60</accession>
<dbReference type="EMBL" id="JAVIDA010000022">
    <property type="protein sequence ID" value="MDQ9072554.1"/>
    <property type="molecule type" value="Genomic_DNA"/>
</dbReference>
<evidence type="ECO:0000313" key="4">
    <source>
        <dbReference type="Proteomes" id="UP001243195"/>
    </source>
</evidence>
<dbReference type="InterPro" id="IPR029068">
    <property type="entry name" value="Glyas_Bleomycin-R_OHBP_Dase"/>
</dbReference>
<dbReference type="SUPFAM" id="SSF54593">
    <property type="entry name" value="Glyoxalase/Bleomycin resistance protein/Dihydroxybiphenyl dioxygenase"/>
    <property type="match status" value="1"/>
</dbReference>
<proteinExistence type="predicted"/>
<dbReference type="Pfam" id="PF00903">
    <property type="entry name" value="Glyoxalase"/>
    <property type="match status" value="1"/>
</dbReference>
<sequence>MLKELNHLTLAVSSVDQSFNFYRHILGFKPVAKWDTGAYLTLNTLWLCLSQDQVCRYNDYTHYAFSIDHELIDEFINKIRNEKIPEWKDNTSEGKSIYFLDPDGHKLEAHVGNLATRIRECKKRPYSNMVFFD</sequence>
<dbReference type="InterPro" id="IPR037523">
    <property type="entry name" value="VOC_core"/>
</dbReference>
<comment type="caution">
    <text evidence="3">The sequence shown here is derived from an EMBL/GenBank/DDBJ whole genome shotgun (WGS) entry which is preliminary data.</text>
</comment>
<dbReference type="PROSITE" id="PS51819">
    <property type="entry name" value="VOC"/>
    <property type="match status" value="1"/>
</dbReference>
<organism evidence="3 4">
    <name type="scientific">Acinetobacter gerneri</name>
    <dbReference type="NCBI Taxonomy" id="202952"/>
    <lineage>
        <taxon>Bacteria</taxon>
        <taxon>Pseudomonadati</taxon>
        <taxon>Pseudomonadota</taxon>
        <taxon>Gammaproteobacteria</taxon>
        <taxon>Moraxellales</taxon>
        <taxon>Moraxellaceae</taxon>
        <taxon>Acinetobacter</taxon>
    </lineage>
</organism>
<dbReference type="GO" id="GO:0046872">
    <property type="term" value="F:metal ion binding"/>
    <property type="evidence" value="ECO:0007669"/>
    <property type="project" value="UniProtKB-KW"/>
</dbReference>
<dbReference type="PANTHER" id="PTHR36113">
    <property type="entry name" value="LYASE, PUTATIVE-RELATED-RELATED"/>
    <property type="match status" value="1"/>
</dbReference>
<dbReference type="PANTHER" id="PTHR36113:SF6">
    <property type="entry name" value="FOSFOMYCIN RESISTANCE PROTEIN FOSX"/>
    <property type="match status" value="1"/>
</dbReference>
<protein>
    <submittedName>
        <fullName evidence="3">VOC family protein</fullName>
    </submittedName>
</protein>
<feature type="domain" description="VOC" evidence="2">
    <location>
        <begin position="4"/>
        <end position="112"/>
    </location>
</feature>
<dbReference type="RefSeq" id="WP_308956912.1">
    <property type="nucleotide sequence ID" value="NZ_JAVICY010000024.1"/>
</dbReference>
<gene>
    <name evidence="3" type="ORF">RFH51_13920</name>
</gene>
<dbReference type="Proteomes" id="UP001243195">
    <property type="component" value="Unassembled WGS sequence"/>
</dbReference>
<dbReference type="InterPro" id="IPR051332">
    <property type="entry name" value="Fosfomycin_Res_Enzymes"/>
</dbReference>